<dbReference type="GO" id="GO:0005524">
    <property type="term" value="F:ATP binding"/>
    <property type="evidence" value="ECO:0007669"/>
    <property type="project" value="UniProtKB-UniRule"/>
</dbReference>
<dbReference type="InterPro" id="IPR011009">
    <property type="entry name" value="Kinase-like_dom_sf"/>
</dbReference>
<proteinExistence type="predicted"/>
<keyword evidence="2 6" id="KW-0547">Nucleotide-binding</keyword>
<dbReference type="InterPro" id="IPR000719">
    <property type="entry name" value="Prot_kinase_dom"/>
</dbReference>
<feature type="binding site" evidence="6">
    <location>
        <position position="98"/>
    </location>
    <ligand>
        <name>ATP</name>
        <dbReference type="ChEBI" id="CHEBI:30616"/>
    </ligand>
</feature>
<dbReference type="RefSeq" id="XP_024733100.1">
    <property type="nucleotide sequence ID" value="XM_024878357.1"/>
</dbReference>
<dbReference type="InterPro" id="IPR011990">
    <property type="entry name" value="TPR-like_helical_dom_sf"/>
</dbReference>
<evidence type="ECO:0000256" key="5">
    <source>
        <dbReference type="PROSITE-ProRule" id="PRU00339"/>
    </source>
</evidence>
<evidence type="ECO:0000256" key="6">
    <source>
        <dbReference type="PROSITE-ProRule" id="PRU10141"/>
    </source>
</evidence>
<dbReference type="PROSITE" id="PS00108">
    <property type="entry name" value="PROTEIN_KINASE_ST"/>
    <property type="match status" value="1"/>
</dbReference>
<evidence type="ECO:0000313" key="8">
    <source>
        <dbReference type="EMBL" id="PMD56196.1"/>
    </source>
</evidence>
<evidence type="ECO:0000256" key="2">
    <source>
        <dbReference type="ARBA" id="ARBA00022741"/>
    </source>
</evidence>
<dbReference type="PANTHER" id="PTHR45641">
    <property type="entry name" value="TETRATRICOPEPTIDE REPEAT PROTEIN (AFU_ORTHOLOGUE AFUA_6G03870)"/>
    <property type="match status" value="1"/>
</dbReference>
<gene>
    <name evidence="8" type="ORF">K444DRAFT_594566</name>
</gene>
<dbReference type="SMART" id="SM00028">
    <property type="entry name" value="TPR"/>
    <property type="match status" value="4"/>
</dbReference>
<evidence type="ECO:0000256" key="4">
    <source>
        <dbReference type="ARBA" id="ARBA00022840"/>
    </source>
</evidence>
<evidence type="ECO:0000313" key="9">
    <source>
        <dbReference type="Proteomes" id="UP000235371"/>
    </source>
</evidence>
<keyword evidence="3 5" id="KW-0802">TPR repeat</keyword>
<feature type="repeat" description="TPR" evidence="5">
    <location>
        <begin position="835"/>
        <end position="868"/>
    </location>
</feature>
<sequence>MQGAYSLSHFAPARGGGIRGTASSSLFGGNSFFTSEIRKDARRNRLRCDLLSFLETAQYNGVDLLAITWQSALDILGAGATAEVRQSLVNLQMSFAFKRPISRYRSVEDDTLYGWLIRECTILCHPVVRQHRNLLDLEGVCWDPSMSDKFLRPVLVFKRAEYGDSHKFMTSGEGQAMSLTDRMSFAIDVIDAVIALHNADIIHGDIKPQNILVFKDENGMPLPRVSDFGYSSLVLQHDGSVALPMSKPWNAPEVLHHVHTWSLEEAKGADAYSMGLVCLWWLFDDKLASQQGAQDADIFFSEHGIALVQDWKKDGQIAELATRMIDMEANMDKRDQSFWRSFFEATFLQNGLKRCQDIITCLGNLRTSRVVDAAPCVDEITGDPIQDASVRPPRDFKITLHFLQLLLSHYRLRQHIKECLVERTYHDPDIEVRQNAAFQLAICYSVGFGCSRNEMEAEKWLKVSESPTSELSSAIFFLRDEQDTVYENKAIVALVRNGNFQSLEYGLEYRQEPSLHKVEEEYKREIHDLSAALGPDHVGVLNLRMILAGIMMDQGRFPEAEQAVRQTLDMYTARLGPGHQETLRCTNVLATILEENDRFDESKSLHKIVLEQRVRLLGPNHLDTLESARQLSTVLQSLGEYDEAGAMATRDYEGRLVVLGEKHPAVYESMANVASITQDMGHLNDSVWWNERALEGRTKVLGREHPQTLTSMSNLASVLQELGDYEGAEPLFLEDLELSRRTLGEEHQDTITALSNLGLLYMDMERYDESEQITRDALTMGEKVQGHDHSATLIGRNNLALVLERTERYEEAEELLREVLHSRERLFEPGNLLIATSMYNLAQNYAHQGRLEEAMRLHDEALQIRKTKLGEKHPFTLESMAEVGHIMRVWHRFPEAEDLLRTVLRSRVEALDYDHSDTHDALGELICVLHDQGKSEEVAEELGRFAEAQGAEEESDEEIVQ</sequence>
<reference evidence="8 9" key="1">
    <citation type="submission" date="2016-04" db="EMBL/GenBank/DDBJ databases">
        <title>A degradative enzymes factory behind the ericoid mycorrhizal symbiosis.</title>
        <authorList>
            <consortium name="DOE Joint Genome Institute"/>
            <person name="Martino E."/>
            <person name="Morin E."/>
            <person name="Grelet G."/>
            <person name="Kuo A."/>
            <person name="Kohler A."/>
            <person name="Daghino S."/>
            <person name="Barry K."/>
            <person name="Choi C."/>
            <person name="Cichocki N."/>
            <person name="Clum A."/>
            <person name="Copeland A."/>
            <person name="Hainaut M."/>
            <person name="Haridas S."/>
            <person name="Labutti K."/>
            <person name="Lindquist E."/>
            <person name="Lipzen A."/>
            <person name="Khouja H.-R."/>
            <person name="Murat C."/>
            <person name="Ohm R."/>
            <person name="Olson A."/>
            <person name="Spatafora J."/>
            <person name="Veneault-Fourrey C."/>
            <person name="Henrissat B."/>
            <person name="Grigoriev I."/>
            <person name="Martin F."/>
            <person name="Perotto S."/>
        </authorList>
    </citation>
    <scope>NUCLEOTIDE SEQUENCE [LARGE SCALE GENOMIC DNA]</scope>
    <source>
        <strain evidence="8 9">E</strain>
    </source>
</reference>
<dbReference type="Gene3D" id="1.10.510.10">
    <property type="entry name" value="Transferase(Phosphotransferase) domain 1"/>
    <property type="match status" value="1"/>
</dbReference>
<dbReference type="Pfam" id="PF00069">
    <property type="entry name" value="Pkinase"/>
    <property type="match status" value="1"/>
</dbReference>
<dbReference type="Pfam" id="PF13374">
    <property type="entry name" value="TPR_10"/>
    <property type="match status" value="1"/>
</dbReference>
<feature type="domain" description="Protein kinase" evidence="7">
    <location>
        <begin position="70"/>
        <end position="348"/>
    </location>
</feature>
<dbReference type="Pfam" id="PF13424">
    <property type="entry name" value="TPR_12"/>
    <property type="match status" value="4"/>
</dbReference>
<dbReference type="InterPro" id="IPR008271">
    <property type="entry name" value="Ser/Thr_kinase_AS"/>
</dbReference>
<dbReference type="InterPro" id="IPR019734">
    <property type="entry name" value="TPR_rpt"/>
</dbReference>
<dbReference type="AlphaFoldDB" id="A0A2J6SZJ5"/>
<dbReference type="InterPro" id="IPR017441">
    <property type="entry name" value="Protein_kinase_ATP_BS"/>
</dbReference>
<evidence type="ECO:0000256" key="1">
    <source>
        <dbReference type="ARBA" id="ARBA00022737"/>
    </source>
</evidence>
<dbReference type="Proteomes" id="UP000235371">
    <property type="component" value="Unassembled WGS sequence"/>
</dbReference>
<keyword evidence="4 6" id="KW-0067">ATP-binding</keyword>
<dbReference type="PROSITE" id="PS50011">
    <property type="entry name" value="PROTEIN_KINASE_DOM"/>
    <property type="match status" value="1"/>
</dbReference>
<dbReference type="STRING" id="1095630.A0A2J6SZJ5"/>
<protein>
    <submittedName>
        <fullName evidence="8">TPR-like protein</fullName>
    </submittedName>
</protein>
<accession>A0A2J6SZJ5</accession>
<dbReference type="GeneID" id="36586434"/>
<dbReference type="Gene3D" id="1.25.40.10">
    <property type="entry name" value="Tetratricopeptide repeat domain"/>
    <property type="match status" value="3"/>
</dbReference>
<dbReference type="PANTHER" id="PTHR45641:SF19">
    <property type="entry name" value="NEPHROCYSTIN-3"/>
    <property type="match status" value="1"/>
</dbReference>
<keyword evidence="9" id="KW-1185">Reference proteome</keyword>
<dbReference type="PROSITE" id="PS50005">
    <property type="entry name" value="TPR"/>
    <property type="match status" value="2"/>
</dbReference>
<dbReference type="PROSITE" id="PS00107">
    <property type="entry name" value="PROTEIN_KINASE_ATP"/>
    <property type="match status" value="1"/>
</dbReference>
<dbReference type="GO" id="GO:0004672">
    <property type="term" value="F:protein kinase activity"/>
    <property type="evidence" value="ECO:0007669"/>
    <property type="project" value="InterPro"/>
</dbReference>
<keyword evidence="1" id="KW-0677">Repeat</keyword>
<dbReference type="OrthoDB" id="626167at2759"/>
<dbReference type="SUPFAM" id="SSF48452">
    <property type="entry name" value="TPR-like"/>
    <property type="match status" value="4"/>
</dbReference>
<dbReference type="SMART" id="SM00220">
    <property type="entry name" value="S_TKc"/>
    <property type="match status" value="1"/>
</dbReference>
<evidence type="ECO:0000256" key="3">
    <source>
        <dbReference type="ARBA" id="ARBA00022803"/>
    </source>
</evidence>
<organism evidence="8 9">
    <name type="scientific">Hyaloscypha bicolor E</name>
    <dbReference type="NCBI Taxonomy" id="1095630"/>
    <lineage>
        <taxon>Eukaryota</taxon>
        <taxon>Fungi</taxon>
        <taxon>Dikarya</taxon>
        <taxon>Ascomycota</taxon>
        <taxon>Pezizomycotina</taxon>
        <taxon>Leotiomycetes</taxon>
        <taxon>Helotiales</taxon>
        <taxon>Hyaloscyphaceae</taxon>
        <taxon>Hyaloscypha</taxon>
        <taxon>Hyaloscypha bicolor</taxon>
    </lineage>
</organism>
<dbReference type="SUPFAM" id="SSF56112">
    <property type="entry name" value="Protein kinase-like (PK-like)"/>
    <property type="match status" value="1"/>
</dbReference>
<evidence type="ECO:0000259" key="7">
    <source>
        <dbReference type="PROSITE" id="PS50011"/>
    </source>
</evidence>
<feature type="repeat" description="TPR" evidence="5">
    <location>
        <begin position="751"/>
        <end position="784"/>
    </location>
</feature>
<dbReference type="InParanoid" id="A0A2J6SZJ5"/>
<dbReference type="EMBL" id="KZ613848">
    <property type="protein sequence ID" value="PMD56196.1"/>
    <property type="molecule type" value="Genomic_DNA"/>
</dbReference>
<name>A0A2J6SZJ5_9HELO</name>